<dbReference type="EMBL" id="LLXI01000475">
    <property type="protein sequence ID" value="PKY46714.1"/>
    <property type="molecule type" value="Genomic_DNA"/>
</dbReference>
<gene>
    <name evidence="1" type="ORF">RhiirA4_461656</name>
</gene>
<evidence type="ECO:0000313" key="1">
    <source>
        <dbReference type="EMBL" id="PKY46714.1"/>
    </source>
</evidence>
<dbReference type="AlphaFoldDB" id="A0A2I1GJB3"/>
<dbReference type="VEuPathDB" id="FungiDB:RhiirFUN_023445"/>
<proteinExistence type="predicted"/>
<dbReference type="Proteomes" id="UP000234323">
    <property type="component" value="Unassembled WGS sequence"/>
</dbReference>
<name>A0A2I1GJB3_9GLOM</name>
<dbReference type="VEuPathDB" id="FungiDB:RhiirA1_477553"/>
<dbReference type="VEuPathDB" id="FungiDB:FUN_015917"/>
<evidence type="ECO:0000313" key="2">
    <source>
        <dbReference type="Proteomes" id="UP000234323"/>
    </source>
</evidence>
<organism evidence="1 2">
    <name type="scientific">Rhizophagus irregularis</name>
    <dbReference type="NCBI Taxonomy" id="588596"/>
    <lineage>
        <taxon>Eukaryota</taxon>
        <taxon>Fungi</taxon>
        <taxon>Fungi incertae sedis</taxon>
        <taxon>Mucoromycota</taxon>
        <taxon>Glomeromycotina</taxon>
        <taxon>Glomeromycetes</taxon>
        <taxon>Glomerales</taxon>
        <taxon>Glomeraceae</taxon>
        <taxon>Rhizophagus</taxon>
    </lineage>
</organism>
<sequence>MYCNLNTICYIDQHNETVRKSSFVVNAMSIVNSQHQNINIYVHIIAFYPKDIIQDNVLEKGVVSDNPDIGDDKITLGLNAREYLDNWDNNSLKILRGSSLYITGYLSIIEDLLIRITQINFIESTHSTSSHKSSGYA</sequence>
<accession>A0A2I1GJB3</accession>
<reference evidence="1 2" key="1">
    <citation type="submission" date="2015-10" db="EMBL/GenBank/DDBJ databases">
        <title>Genome analyses suggest a sexual origin of heterokaryosis in a supposedly ancient asexual fungus.</title>
        <authorList>
            <person name="Ropars J."/>
            <person name="Sedzielewska K."/>
            <person name="Noel J."/>
            <person name="Charron P."/>
            <person name="Farinelli L."/>
            <person name="Marton T."/>
            <person name="Kruger M."/>
            <person name="Pelin A."/>
            <person name="Brachmann A."/>
            <person name="Corradi N."/>
        </authorList>
    </citation>
    <scope>NUCLEOTIDE SEQUENCE [LARGE SCALE GENOMIC DNA]</scope>
    <source>
        <strain evidence="1 2">A4</strain>
    </source>
</reference>
<keyword evidence="2" id="KW-1185">Reference proteome</keyword>
<comment type="caution">
    <text evidence="1">The sequence shown here is derived from an EMBL/GenBank/DDBJ whole genome shotgun (WGS) entry which is preliminary data.</text>
</comment>
<protein>
    <submittedName>
        <fullName evidence="1">Uncharacterized protein</fullName>
    </submittedName>
</protein>